<reference evidence="2" key="1">
    <citation type="submission" date="2025-08" db="UniProtKB">
        <authorList>
            <consortium name="Ensembl"/>
        </authorList>
    </citation>
    <scope>IDENTIFICATION</scope>
</reference>
<evidence type="ECO:0000313" key="2">
    <source>
        <dbReference type="Ensembl" id="ENSCMMP00000008263.1"/>
    </source>
</evidence>
<dbReference type="Ensembl" id="ENSCMMT00000009102.1">
    <property type="protein sequence ID" value="ENSCMMP00000008263.1"/>
    <property type="gene ID" value="ENSCMMG00000005243.1"/>
</dbReference>
<dbReference type="Proteomes" id="UP000694556">
    <property type="component" value="Unassembled WGS sequence"/>
</dbReference>
<dbReference type="SUPFAM" id="SSF52047">
    <property type="entry name" value="RNI-like"/>
    <property type="match status" value="1"/>
</dbReference>
<evidence type="ECO:0008006" key="4">
    <source>
        <dbReference type="Google" id="ProtNLM"/>
    </source>
</evidence>
<accession>A0A8C3BPT9</accession>
<reference evidence="2" key="2">
    <citation type="submission" date="2025-09" db="UniProtKB">
        <authorList>
            <consortium name="Ensembl"/>
        </authorList>
    </citation>
    <scope>IDENTIFICATION</scope>
</reference>
<sequence length="182" mass="20129">MTGFPRFRFSYGIESPDFCRSSAFWFPATSDCLNLGFFSDFWGPPRCCDRRLWTRIDLSRRAAVTPSMLSGIVRRQPASLDLSWTGISRKQLSWLISRLQGLRELVLSGCSWCAVSALGTASLASLRLLDLRWVPELRDAQLRELLPADARGPPEPRGRLPNLGGVENGGTTGGFLGTFGGF</sequence>
<name>A0A8C3BPT9_CAIMO</name>
<dbReference type="InterPro" id="IPR050690">
    <property type="entry name" value="JHDM1_Histone_Demethylase"/>
</dbReference>
<dbReference type="GO" id="GO:0046872">
    <property type="term" value="F:metal ion binding"/>
    <property type="evidence" value="ECO:0007669"/>
    <property type="project" value="UniProtKB-KW"/>
</dbReference>
<dbReference type="PANTHER" id="PTHR23123">
    <property type="entry name" value="PHD/F-BOX CONTAINING PROTEIN"/>
    <property type="match status" value="1"/>
</dbReference>
<keyword evidence="1" id="KW-0479">Metal-binding</keyword>
<dbReference type="InterPro" id="IPR032675">
    <property type="entry name" value="LRR_dom_sf"/>
</dbReference>
<keyword evidence="3" id="KW-1185">Reference proteome</keyword>
<evidence type="ECO:0000313" key="3">
    <source>
        <dbReference type="Proteomes" id="UP000694556"/>
    </source>
</evidence>
<dbReference type="AlphaFoldDB" id="A0A8C3BPT9"/>
<proteinExistence type="predicted"/>
<evidence type="ECO:0000256" key="1">
    <source>
        <dbReference type="ARBA" id="ARBA00022723"/>
    </source>
</evidence>
<organism evidence="2 3">
    <name type="scientific">Cairina moschata</name>
    <name type="common">Muscovy duck</name>
    <dbReference type="NCBI Taxonomy" id="8855"/>
    <lineage>
        <taxon>Eukaryota</taxon>
        <taxon>Metazoa</taxon>
        <taxon>Chordata</taxon>
        <taxon>Craniata</taxon>
        <taxon>Vertebrata</taxon>
        <taxon>Euteleostomi</taxon>
        <taxon>Archelosauria</taxon>
        <taxon>Archosauria</taxon>
        <taxon>Dinosauria</taxon>
        <taxon>Saurischia</taxon>
        <taxon>Theropoda</taxon>
        <taxon>Coelurosauria</taxon>
        <taxon>Aves</taxon>
        <taxon>Neognathae</taxon>
        <taxon>Galloanserae</taxon>
        <taxon>Anseriformes</taxon>
        <taxon>Anatidae</taxon>
        <taxon>Anatinae</taxon>
        <taxon>Cairina</taxon>
    </lineage>
</organism>
<dbReference type="Gene3D" id="3.80.10.10">
    <property type="entry name" value="Ribonuclease Inhibitor"/>
    <property type="match status" value="1"/>
</dbReference>
<protein>
    <recommendedName>
        <fullName evidence="4">F-box/LRR-repeat protein 19</fullName>
    </recommendedName>
</protein>